<gene>
    <name evidence="1" type="ORF">SAMN02745225_00279</name>
</gene>
<proteinExistence type="predicted"/>
<evidence type="ECO:0000313" key="1">
    <source>
        <dbReference type="EMBL" id="SHE31509.1"/>
    </source>
</evidence>
<sequence>MRVIKVVDYYNAGRQQVADSLVNSLSHGHDHPAEIPKEKIHSATVPAENLRILKLWSTRCARQVIQVGTTLEANHSL</sequence>
<dbReference type="AlphaFoldDB" id="A0A1M4SH47"/>
<name>A0A1M4SH47_9ACTN</name>
<keyword evidence="2" id="KW-1185">Reference proteome</keyword>
<dbReference type="STRING" id="1121881.SAMN02745225_00279"/>
<reference evidence="2" key="1">
    <citation type="submission" date="2016-11" db="EMBL/GenBank/DDBJ databases">
        <authorList>
            <person name="Varghese N."/>
            <person name="Submissions S."/>
        </authorList>
    </citation>
    <scope>NUCLEOTIDE SEQUENCE [LARGE SCALE GENOMIC DNA]</scope>
    <source>
        <strain evidence="2">DSM 19514</strain>
    </source>
</reference>
<accession>A0A1M4SH47</accession>
<dbReference type="Proteomes" id="UP000184295">
    <property type="component" value="Unassembled WGS sequence"/>
</dbReference>
<evidence type="ECO:0000313" key="2">
    <source>
        <dbReference type="Proteomes" id="UP000184295"/>
    </source>
</evidence>
<organism evidence="1 2">
    <name type="scientific">Ferrithrix thermotolerans DSM 19514</name>
    <dbReference type="NCBI Taxonomy" id="1121881"/>
    <lineage>
        <taxon>Bacteria</taxon>
        <taxon>Bacillati</taxon>
        <taxon>Actinomycetota</taxon>
        <taxon>Acidimicrobiia</taxon>
        <taxon>Acidimicrobiales</taxon>
        <taxon>Acidimicrobiaceae</taxon>
        <taxon>Ferrithrix</taxon>
    </lineage>
</organism>
<dbReference type="EMBL" id="FQUL01000002">
    <property type="protein sequence ID" value="SHE31509.1"/>
    <property type="molecule type" value="Genomic_DNA"/>
</dbReference>
<protein>
    <submittedName>
        <fullName evidence="1">Uncharacterized protein</fullName>
    </submittedName>
</protein>